<dbReference type="InterPro" id="IPR006616">
    <property type="entry name" value="DM9_repeat"/>
</dbReference>
<sequence>MSMALFKSSVILVLLSYTNVNTLECSLDDTEGHYWRDYKTNSAIPRDALPGGTNANGNPTYIGQVLHLSLLIPAKIDPEENKVAYEWGYKEYLTYQNIK</sequence>
<organism evidence="2 3">
    <name type="scientific">Ignelater luminosus</name>
    <name type="common">Cucubano</name>
    <name type="synonym">Pyrophorus luminosus</name>
    <dbReference type="NCBI Taxonomy" id="2038154"/>
    <lineage>
        <taxon>Eukaryota</taxon>
        <taxon>Metazoa</taxon>
        <taxon>Ecdysozoa</taxon>
        <taxon>Arthropoda</taxon>
        <taxon>Hexapoda</taxon>
        <taxon>Insecta</taxon>
        <taxon>Pterygota</taxon>
        <taxon>Neoptera</taxon>
        <taxon>Endopterygota</taxon>
        <taxon>Coleoptera</taxon>
        <taxon>Polyphaga</taxon>
        <taxon>Elateriformia</taxon>
        <taxon>Elateroidea</taxon>
        <taxon>Elateridae</taxon>
        <taxon>Agrypninae</taxon>
        <taxon>Pyrophorini</taxon>
        <taxon>Ignelater</taxon>
    </lineage>
</organism>
<accession>A0A8K0CIX3</accession>
<gene>
    <name evidence="2" type="ORF">ILUMI_20202</name>
</gene>
<evidence type="ECO:0000313" key="2">
    <source>
        <dbReference type="EMBL" id="KAF2885971.1"/>
    </source>
</evidence>
<keyword evidence="3" id="KW-1185">Reference proteome</keyword>
<dbReference type="Pfam" id="PF11901">
    <property type="entry name" value="DM9"/>
    <property type="match status" value="1"/>
</dbReference>
<name>A0A8K0CIX3_IGNLU</name>
<dbReference type="EMBL" id="VTPC01089030">
    <property type="protein sequence ID" value="KAF2885971.1"/>
    <property type="molecule type" value="Genomic_DNA"/>
</dbReference>
<proteinExistence type="predicted"/>
<dbReference type="SMART" id="SM00696">
    <property type="entry name" value="DM9"/>
    <property type="match status" value="1"/>
</dbReference>
<keyword evidence="1" id="KW-0732">Signal</keyword>
<evidence type="ECO:0000256" key="1">
    <source>
        <dbReference type="SAM" id="SignalP"/>
    </source>
</evidence>
<comment type="caution">
    <text evidence="2">The sequence shown here is derived from an EMBL/GenBank/DDBJ whole genome shotgun (WGS) entry which is preliminary data.</text>
</comment>
<reference evidence="2" key="1">
    <citation type="submission" date="2019-08" db="EMBL/GenBank/DDBJ databases">
        <title>The genome of the North American firefly Photinus pyralis.</title>
        <authorList>
            <consortium name="Photinus pyralis genome working group"/>
            <person name="Fallon T.R."/>
            <person name="Sander Lower S.E."/>
            <person name="Weng J.-K."/>
        </authorList>
    </citation>
    <scope>NUCLEOTIDE SEQUENCE</scope>
    <source>
        <strain evidence="2">TRF0915ILg1</strain>
        <tissue evidence="2">Whole body</tissue>
    </source>
</reference>
<dbReference type="AlphaFoldDB" id="A0A8K0CIX3"/>
<dbReference type="Proteomes" id="UP000801492">
    <property type="component" value="Unassembled WGS sequence"/>
</dbReference>
<feature type="chain" id="PRO_5035460352" evidence="1">
    <location>
        <begin position="23"/>
        <end position="99"/>
    </location>
</feature>
<feature type="non-terminal residue" evidence="2">
    <location>
        <position position="1"/>
    </location>
</feature>
<protein>
    <submittedName>
        <fullName evidence="2">Uncharacterized protein</fullName>
    </submittedName>
</protein>
<feature type="signal peptide" evidence="1">
    <location>
        <begin position="1"/>
        <end position="22"/>
    </location>
</feature>
<dbReference type="OrthoDB" id="6758767at2759"/>
<evidence type="ECO:0000313" key="3">
    <source>
        <dbReference type="Proteomes" id="UP000801492"/>
    </source>
</evidence>